<dbReference type="InterPro" id="IPR006043">
    <property type="entry name" value="NCS2"/>
</dbReference>
<dbReference type="AlphaFoldDB" id="F2JLK2"/>
<accession>F2JLK2</accession>
<feature type="transmembrane region" description="Helical" evidence="9">
    <location>
        <begin position="257"/>
        <end position="282"/>
    </location>
</feature>
<dbReference type="eggNOG" id="COG2252">
    <property type="taxonomic scope" value="Bacteria"/>
</dbReference>
<protein>
    <submittedName>
        <fullName evidence="10">Xanthine/uracil/vitamin C permease</fullName>
    </submittedName>
</protein>
<dbReference type="PANTHER" id="PTHR43337">
    <property type="entry name" value="XANTHINE/URACIL PERMEASE C887.17-RELATED"/>
    <property type="match status" value="1"/>
</dbReference>
<evidence type="ECO:0000256" key="6">
    <source>
        <dbReference type="ARBA" id="ARBA00022989"/>
    </source>
</evidence>
<keyword evidence="4 8" id="KW-1003">Cell membrane</keyword>
<evidence type="ECO:0000313" key="10">
    <source>
        <dbReference type="EMBL" id="ADZ83393.1"/>
    </source>
</evidence>
<evidence type="ECO:0000256" key="4">
    <source>
        <dbReference type="ARBA" id="ARBA00022475"/>
    </source>
</evidence>
<dbReference type="GO" id="GO:0005886">
    <property type="term" value="C:plasma membrane"/>
    <property type="evidence" value="ECO:0007669"/>
    <property type="project" value="UniProtKB-SubCell"/>
</dbReference>
<dbReference type="EMBL" id="CP002582">
    <property type="protein sequence ID" value="ADZ83393.1"/>
    <property type="molecule type" value="Genomic_DNA"/>
</dbReference>
<feature type="transmembrane region" description="Helical" evidence="9">
    <location>
        <begin position="128"/>
        <end position="146"/>
    </location>
</feature>
<keyword evidence="7 8" id="KW-0472">Membrane</keyword>
<feature type="transmembrane region" description="Helical" evidence="9">
    <location>
        <begin position="47"/>
        <end position="73"/>
    </location>
</feature>
<evidence type="ECO:0000256" key="2">
    <source>
        <dbReference type="ARBA" id="ARBA00005697"/>
    </source>
</evidence>
<keyword evidence="11" id="KW-1185">Reference proteome</keyword>
<feature type="transmembrane region" description="Helical" evidence="9">
    <location>
        <begin position="336"/>
        <end position="358"/>
    </location>
</feature>
<dbReference type="Proteomes" id="UP000008467">
    <property type="component" value="Chromosome"/>
</dbReference>
<feature type="transmembrane region" description="Helical" evidence="9">
    <location>
        <begin position="433"/>
        <end position="452"/>
    </location>
</feature>
<comment type="subcellular location">
    <subcellularLocation>
        <location evidence="1 8">Cell membrane</location>
        <topology evidence="1 8">Multi-pass membrane protein</topology>
    </subcellularLocation>
</comment>
<dbReference type="InterPro" id="IPR026033">
    <property type="entry name" value="Azg-like_bact_archaea"/>
</dbReference>
<comment type="similarity">
    <text evidence="2 8">Belongs to the nucleobase:cation symporter-2 (NCS2) (TC 2.A.40) family. Azg-like subfamily.</text>
</comment>
<feature type="transmembrane region" description="Helical" evidence="9">
    <location>
        <begin position="302"/>
        <end position="324"/>
    </location>
</feature>
<evidence type="ECO:0000256" key="3">
    <source>
        <dbReference type="ARBA" id="ARBA00022448"/>
    </source>
</evidence>
<evidence type="ECO:0000256" key="1">
    <source>
        <dbReference type="ARBA" id="ARBA00004651"/>
    </source>
</evidence>
<dbReference type="HOGENOM" id="CLU_024508_0_1_9"/>
<evidence type="ECO:0000313" key="11">
    <source>
        <dbReference type="Proteomes" id="UP000008467"/>
    </source>
</evidence>
<dbReference type="Pfam" id="PF00860">
    <property type="entry name" value="Xan_ur_permease"/>
    <property type="match status" value="1"/>
</dbReference>
<proteinExistence type="inferred from homology"/>
<sequence length="453" mass="48301">MEFFKLKQNHTTVKKEIVAGITTFMTMAYILAVNPDILSAAGMNKQGVFVATVLASVLATVLMGLCANYPFGLAPGMGLNAFFAYTVVIKMGYSWQFALAAVFVEGLIFILLTLCNVREALFNAIPKCMKYSVSAGIGLFIAFIGLKNAGVVVADDSTFVALGSMITPQTVLCMLGVVLTVVLMKRNIKGAMLIGILGTWVLGILAQLIGWYVVDPAIGQYSLIPSFSSQGSLFAGFGEVAFKFPRMTEIFGSAESIFNFIIVVFSFLFVDLFDTLGTLMGVATKAGYLNEKGELPRIKQAFFADAIGTSVGALLGTSTVTTFVESTAGVMEGGRTGLTAISTGVCFALALFLSPIFLAIPSFATAPALIVVGVLMLDGILKVDFSDITEALPAFLTMAMMPFTASIAEGIIFGGISYVLIKMFTGRRKEISVMMYILAILFVLKLVLTSVVH</sequence>
<feature type="transmembrane region" description="Helical" evidence="9">
    <location>
        <begin position="17"/>
        <end position="35"/>
    </location>
</feature>
<dbReference type="PIRSF" id="PIRSF005353">
    <property type="entry name" value="PbuG"/>
    <property type="match status" value="1"/>
</dbReference>
<dbReference type="STRING" id="642492.Clole_1669"/>
<dbReference type="InterPro" id="IPR045018">
    <property type="entry name" value="Azg-like"/>
</dbReference>
<dbReference type="PANTHER" id="PTHR43337:SF1">
    <property type="entry name" value="XANTHINE_URACIL PERMEASE C887.17-RELATED"/>
    <property type="match status" value="1"/>
</dbReference>
<organism evidence="10 11">
    <name type="scientific">Cellulosilyticum lentocellum (strain ATCC 49066 / DSM 5427 / NCIMB 11756 / RHM5)</name>
    <name type="common">Clostridium lentocellum</name>
    <dbReference type="NCBI Taxonomy" id="642492"/>
    <lineage>
        <taxon>Bacteria</taxon>
        <taxon>Bacillati</taxon>
        <taxon>Bacillota</taxon>
        <taxon>Clostridia</taxon>
        <taxon>Lachnospirales</taxon>
        <taxon>Cellulosilyticaceae</taxon>
        <taxon>Cellulosilyticum</taxon>
    </lineage>
</organism>
<feature type="transmembrane region" description="Helical" evidence="9">
    <location>
        <begin position="93"/>
        <end position="116"/>
    </location>
</feature>
<evidence type="ECO:0000256" key="8">
    <source>
        <dbReference type="PIRNR" id="PIRNR005353"/>
    </source>
</evidence>
<evidence type="ECO:0000256" key="5">
    <source>
        <dbReference type="ARBA" id="ARBA00022692"/>
    </source>
</evidence>
<evidence type="ECO:0000256" key="7">
    <source>
        <dbReference type="ARBA" id="ARBA00023136"/>
    </source>
</evidence>
<feature type="transmembrane region" description="Helical" evidence="9">
    <location>
        <begin position="191"/>
        <end position="214"/>
    </location>
</feature>
<gene>
    <name evidence="10" type="ordered locus">Clole_1669</name>
</gene>
<keyword evidence="6 8" id="KW-1133">Transmembrane helix</keyword>
<dbReference type="GO" id="GO:0005345">
    <property type="term" value="F:purine nucleobase transmembrane transporter activity"/>
    <property type="evidence" value="ECO:0007669"/>
    <property type="project" value="TreeGrafter"/>
</dbReference>
<dbReference type="RefSeq" id="WP_013656690.1">
    <property type="nucleotide sequence ID" value="NC_015275.1"/>
</dbReference>
<feature type="transmembrane region" description="Helical" evidence="9">
    <location>
        <begin position="401"/>
        <end position="421"/>
    </location>
</feature>
<feature type="transmembrane region" description="Helical" evidence="9">
    <location>
        <begin position="166"/>
        <end position="184"/>
    </location>
</feature>
<reference evidence="10 11" key="1">
    <citation type="journal article" date="2011" name="J. Bacteriol.">
        <title>Complete genome sequence of the cellulose-degrading bacterium Cellulosilyticum lentocellum.</title>
        <authorList>
            <consortium name="US DOE Joint Genome Institute"/>
            <person name="Miller D.A."/>
            <person name="Suen G."/>
            <person name="Bruce D."/>
            <person name="Copeland A."/>
            <person name="Cheng J.F."/>
            <person name="Detter C."/>
            <person name="Goodwin L.A."/>
            <person name="Han C.S."/>
            <person name="Hauser L.J."/>
            <person name="Land M.L."/>
            <person name="Lapidus A."/>
            <person name="Lucas S."/>
            <person name="Meincke L."/>
            <person name="Pitluck S."/>
            <person name="Tapia R."/>
            <person name="Teshima H."/>
            <person name="Woyke T."/>
            <person name="Fox B.G."/>
            <person name="Angert E.R."/>
            <person name="Currie C.R."/>
        </authorList>
    </citation>
    <scope>NUCLEOTIDE SEQUENCE [LARGE SCALE GENOMIC DNA]</scope>
    <source>
        <strain evidence="11">ATCC 49066 / DSM 5427 / NCIMB 11756 / RHM5</strain>
    </source>
</reference>
<dbReference type="KEGG" id="cle:Clole_1669"/>
<name>F2JLK2_CELLD</name>
<evidence type="ECO:0000256" key="9">
    <source>
        <dbReference type="SAM" id="Phobius"/>
    </source>
</evidence>
<keyword evidence="5 8" id="KW-0812">Transmembrane</keyword>
<keyword evidence="3 8" id="KW-0813">Transport</keyword>
<feature type="transmembrane region" description="Helical" evidence="9">
    <location>
        <begin position="363"/>
        <end position="381"/>
    </location>
</feature>